<dbReference type="Proteomes" id="UP001160625">
    <property type="component" value="Unassembled WGS sequence"/>
</dbReference>
<evidence type="ECO:0000256" key="1">
    <source>
        <dbReference type="SAM" id="Phobius"/>
    </source>
</evidence>
<evidence type="ECO:0000313" key="2">
    <source>
        <dbReference type="EMBL" id="MDH7638650.1"/>
    </source>
</evidence>
<proteinExistence type="predicted"/>
<name>A0ABT6N016_9SPHN</name>
<dbReference type="EMBL" id="JARYGZ010000001">
    <property type="protein sequence ID" value="MDH7638650.1"/>
    <property type="molecule type" value="Genomic_DNA"/>
</dbReference>
<accession>A0ABT6N016</accession>
<keyword evidence="1" id="KW-0812">Transmembrane</keyword>
<dbReference type="PANTHER" id="PTHR34980:SF2">
    <property type="entry name" value="INNER MEMBRANE PROTEIN YHAH-RELATED"/>
    <property type="match status" value="1"/>
</dbReference>
<feature type="transmembrane region" description="Helical" evidence="1">
    <location>
        <begin position="101"/>
        <end position="122"/>
    </location>
</feature>
<keyword evidence="3" id="KW-1185">Reference proteome</keyword>
<organism evidence="2 3">
    <name type="scientific">Sphingomonas oryzagri</name>
    <dbReference type="NCBI Taxonomy" id="3042314"/>
    <lineage>
        <taxon>Bacteria</taxon>
        <taxon>Pseudomonadati</taxon>
        <taxon>Pseudomonadota</taxon>
        <taxon>Alphaproteobacteria</taxon>
        <taxon>Sphingomonadales</taxon>
        <taxon>Sphingomonadaceae</taxon>
        <taxon>Sphingomonas</taxon>
    </lineage>
</organism>
<comment type="caution">
    <text evidence="2">The sequence shown here is derived from an EMBL/GenBank/DDBJ whole genome shotgun (WGS) entry which is preliminary data.</text>
</comment>
<feature type="transmembrane region" description="Helical" evidence="1">
    <location>
        <begin position="23"/>
        <end position="47"/>
    </location>
</feature>
<dbReference type="InterPro" id="IPR008523">
    <property type="entry name" value="DUF805"/>
</dbReference>
<protein>
    <submittedName>
        <fullName evidence="2">DUF805 domain-containing protein</fullName>
    </submittedName>
</protein>
<keyword evidence="1" id="KW-0472">Membrane</keyword>
<dbReference type="PANTHER" id="PTHR34980">
    <property type="entry name" value="INNER MEMBRANE PROTEIN-RELATED-RELATED"/>
    <property type="match status" value="1"/>
</dbReference>
<reference evidence="2" key="1">
    <citation type="submission" date="2023-04" db="EMBL/GenBank/DDBJ databases">
        <title>Sphingomonas sp. MAHUQ-71 isolated from rice field.</title>
        <authorList>
            <person name="Huq M.A."/>
        </authorList>
    </citation>
    <scope>NUCLEOTIDE SEQUENCE</scope>
    <source>
        <strain evidence="2">MAHUQ-71</strain>
    </source>
</reference>
<feature type="transmembrane region" description="Helical" evidence="1">
    <location>
        <begin position="128"/>
        <end position="153"/>
    </location>
</feature>
<dbReference type="Pfam" id="PF05656">
    <property type="entry name" value="DUF805"/>
    <property type="match status" value="1"/>
</dbReference>
<feature type="transmembrane region" description="Helical" evidence="1">
    <location>
        <begin position="67"/>
        <end position="89"/>
    </location>
</feature>
<dbReference type="RefSeq" id="WP_281043936.1">
    <property type="nucleotide sequence ID" value="NZ_JARYGZ010000001.1"/>
</dbReference>
<gene>
    <name evidence="2" type="ORF">QGN17_07900</name>
</gene>
<sequence length="180" mass="19407">MEWMILPLKRYAQFSGRSPRREYWMFVLFNIIVSIVLSIVDTVLGLGGHTSSYSASGPGSYAAGAGTSGGILSGLWSLAILIPSIAVGVRRLHDVNRSGWWMLAPVLVLGVAMVSALARLGANPDASMFGFGIFFMVAMLIGLIVSILLLVWACTRGTIGPNRFGPDPYAPIDDLQETFR</sequence>
<keyword evidence="1" id="KW-1133">Transmembrane helix</keyword>
<evidence type="ECO:0000313" key="3">
    <source>
        <dbReference type="Proteomes" id="UP001160625"/>
    </source>
</evidence>